<proteinExistence type="predicted"/>
<dbReference type="PROSITE" id="PS51257">
    <property type="entry name" value="PROKAR_LIPOPROTEIN"/>
    <property type="match status" value="1"/>
</dbReference>
<protein>
    <recommendedName>
        <fullName evidence="3">Lipoprotein</fullName>
    </recommendedName>
</protein>
<organism evidence="1 2">
    <name type="scientific">Fulvimarina manganoxydans</name>
    <dbReference type="NCBI Taxonomy" id="937218"/>
    <lineage>
        <taxon>Bacteria</taxon>
        <taxon>Pseudomonadati</taxon>
        <taxon>Pseudomonadota</taxon>
        <taxon>Alphaproteobacteria</taxon>
        <taxon>Hyphomicrobiales</taxon>
        <taxon>Aurantimonadaceae</taxon>
        <taxon>Fulvimarina</taxon>
    </lineage>
</organism>
<dbReference type="Proteomes" id="UP000192656">
    <property type="component" value="Unassembled WGS sequence"/>
</dbReference>
<evidence type="ECO:0000313" key="2">
    <source>
        <dbReference type="Proteomes" id="UP000192656"/>
    </source>
</evidence>
<dbReference type="AlphaFoldDB" id="A0A1W2D5B9"/>
<gene>
    <name evidence="1" type="ORF">SAMN06297251_112120</name>
</gene>
<name>A0A1W2D5B9_9HYPH</name>
<reference evidence="1 2" key="1">
    <citation type="submission" date="2017-04" db="EMBL/GenBank/DDBJ databases">
        <authorList>
            <person name="Afonso C.L."/>
            <person name="Miller P.J."/>
            <person name="Scott M.A."/>
            <person name="Spackman E."/>
            <person name="Goraichik I."/>
            <person name="Dimitrov K.M."/>
            <person name="Suarez D.L."/>
            <person name="Swayne D.E."/>
        </authorList>
    </citation>
    <scope>NUCLEOTIDE SEQUENCE [LARGE SCALE GENOMIC DNA]</scope>
    <source>
        <strain evidence="1 2">CGMCC 1.10972</strain>
    </source>
</reference>
<sequence length="203" mass="22664">MVGSPKKEWPMRKIVLSLLTAAAVSLSGCVVPDSSSTQIDVGASRAKSNEIFRKGRRNRGISAYAYLYDIGGAGTRVKLRFQCVKNWGGQTKGNAYIAIVETTAQRTNRIVTEWETRCRARGRGDGKRLYDRREAKYDFRIPIGDFRRRFSIVVIANYSETSNFDRIQDIVDDAARSAIVDARKLKEEVQKVGGELIAVVLLG</sequence>
<evidence type="ECO:0008006" key="3">
    <source>
        <dbReference type="Google" id="ProtNLM"/>
    </source>
</evidence>
<dbReference type="EMBL" id="FWXR01000012">
    <property type="protein sequence ID" value="SMC92242.1"/>
    <property type="molecule type" value="Genomic_DNA"/>
</dbReference>
<evidence type="ECO:0000313" key="1">
    <source>
        <dbReference type="EMBL" id="SMC92242.1"/>
    </source>
</evidence>
<accession>A0A1W2D5B9</accession>
<keyword evidence="2" id="KW-1185">Reference proteome</keyword>